<dbReference type="RefSeq" id="WP_016296448.1">
    <property type="nucleotide sequence ID" value="NZ_RHJS01000002.1"/>
</dbReference>
<dbReference type="AlphaFoldDB" id="A0A426DBW5"/>
<evidence type="ECO:0000313" key="2">
    <source>
        <dbReference type="Proteomes" id="UP000274920"/>
    </source>
</evidence>
<reference evidence="1" key="1">
    <citation type="submission" date="2018-10" db="EMBL/GenBank/DDBJ databases">
        <title>Schaedlerella arabinophila gen. nov. sp. nov., isolated from the mouse intestinal tract and comparative analysis with the genome of the closely related altered Schaedler flora strain ASF502.</title>
        <authorList>
            <person name="Miyake S."/>
            <person name="Soh M."/>
            <person name="Seedorf H."/>
        </authorList>
    </citation>
    <scope>NUCLEOTIDE SEQUENCE [LARGE SCALE GENOMIC DNA]</scope>
    <source>
        <strain evidence="1">DSM 106076</strain>
    </source>
</reference>
<accession>A0A426DBW5</accession>
<dbReference type="EMBL" id="RHJS01000002">
    <property type="protein sequence ID" value="RRK30204.1"/>
    <property type="molecule type" value="Genomic_DNA"/>
</dbReference>
<organism evidence="1 2">
    <name type="scientific">Schaedlerella arabinosiphila</name>
    <dbReference type="NCBI Taxonomy" id="2044587"/>
    <lineage>
        <taxon>Bacteria</taxon>
        <taxon>Bacillati</taxon>
        <taxon>Bacillota</taxon>
        <taxon>Clostridia</taxon>
        <taxon>Lachnospirales</taxon>
        <taxon>Lachnospiraceae</taxon>
        <taxon>Schaedlerella</taxon>
    </lineage>
</organism>
<dbReference type="Pfam" id="PF12784">
    <property type="entry name" value="PDDEXK_2"/>
    <property type="match status" value="1"/>
</dbReference>
<evidence type="ECO:0000313" key="1">
    <source>
        <dbReference type="EMBL" id="RRK30204.1"/>
    </source>
</evidence>
<proteinExistence type="predicted"/>
<sequence length="271" mass="31217">MSETEQQIREREYEANLQKLQDLRPIDDEFMRCMFKDNIPLVELVLRIITGKKDLVITNCETQADMKRLAGARSLCLDAYGEDSIGKKYDIEVQKGEAGASPHRARYHSSVMDIENLNAGQEFEELPDTYVIFIVDEDFYGKGEPLYPIERINLVTGKPFEDGEHILYVNGEYRGDSEIGRLMHDFNCTDADDMYFELMAERTKYLKKNPEGVKKMSRIGEEIAKEASIRASIRTYREFSLDDATIIEKIMERFKLTNEAAAGYVSEKWSA</sequence>
<dbReference type="Proteomes" id="UP000274920">
    <property type="component" value="Unassembled WGS sequence"/>
</dbReference>
<protein>
    <recommendedName>
        <fullName evidence="3">Rpn family recombination-promoting nuclease/putative transposase</fullName>
    </recommendedName>
</protein>
<keyword evidence="2" id="KW-1185">Reference proteome</keyword>
<comment type="caution">
    <text evidence="1">The sequence shown here is derived from an EMBL/GenBank/DDBJ whole genome shotgun (WGS) entry which is preliminary data.</text>
</comment>
<gene>
    <name evidence="1" type="ORF">EBB54_01540</name>
</gene>
<name>A0A426DBW5_9FIRM</name>
<evidence type="ECO:0008006" key="3">
    <source>
        <dbReference type="Google" id="ProtNLM"/>
    </source>
</evidence>